<proteinExistence type="predicted"/>
<reference evidence="1 2" key="1">
    <citation type="submission" date="2014-04" db="EMBL/GenBank/DDBJ databases">
        <authorList>
            <consortium name="DOE Joint Genome Institute"/>
            <person name="Kuo A."/>
            <person name="Kohler A."/>
            <person name="Nagy L.G."/>
            <person name="Floudas D."/>
            <person name="Copeland A."/>
            <person name="Barry K.W."/>
            <person name="Cichocki N."/>
            <person name="Veneault-Fourrey C."/>
            <person name="LaButti K."/>
            <person name="Lindquist E.A."/>
            <person name="Lipzen A."/>
            <person name="Lundell T."/>
            <person name="Morin E."/>
            <person name="Murat C."/>
            <person name="Sun H."/>
            <person name="Tunlid A."/>
            <person name="Henrissat B."/>
            <person name="Grigoriev I.V."/>
            <person name="Hibbett D.S."/>
            <person name="Martin F."/>
            <person name="Nordberg H.P."/>
            <person name="Cantor M.N."/>
            <person name="Hua S.X."/>
        </authorList>
    </citation>
    <scope>NUCLEOTIDE SEQUENCE [LARGE SCALE GENOMIC DNA]</scope>
    <source>
        <strain evidence="1 2">Foug A</strain>
    </source>
</reference>
<dbReference type="EMBL" id="KN822101">
    <property type="protein sequence ID" value="KIM57372.1"/>
    <property type="molecule type" value="Genomic_DNA"/>
</dbReference>
<reference evidence="2" key="2">
    <citation type="submission" date="2015-01" db="EMBL/GenBank/DDBJ databases">
        <title>Evolutionary Origins and Diversification of the Mycorrhizal Mutualists.</title>
        <authorList>
            <consortium name="DOE Joint Genome Institute"/>
            <consortium name="Mycorrhizal Genomics Consortium"/>
            <person name="Kohler A."/>
            <person name="Kuo A."/>
            <person name="Nagy L.G."/>
            <person name="Floudas D."/>
            <person name="Copeland A."/>
            <person name="Barry K.W."/>
            <person name="Cichocki N."/>
            <person name="Veneault-Fourrey C."/>
            <person name="LaButti K."/>
            <person name="Lindquist E.A."/>
            <person name="Lipzen A."/>
            <person name="Lundell T."/>
            <person name="Morin E."/>
            <person name="Murat C."/>
            <person name="Riley R."/>
            <person name="Ohm R."/>
            <person name="Sun H."/>
            <person name="Tunlid A."/>
            <person name="Henrissat B."/>
            <person name="Grigoriev I.V."/>
            <person name="Hibbett D.S."/>
            <person name="Martin F."/>
        </authorList>
    </citation>
    <scope>NUCLEOTIDE SEQUENCE [LARGE SCALE GENOMIC DNA]</scope>
    <source>
        <strain evidence="2">Foug A</strain>
    </source>
</reference>
<dbReference type="Proteomes" id="UP000053989">
    <property type="component" value="Unassembled WGS sequence"/>
</dbReference>
<name>A0A0C2ZY36_9AGAM</name>
<keyword evidence="2" id="KW-1185">Reference proteome</keyword>
<evidence type="ECO:0000313" key="1">
    <source>
        <dbReference type="EMBL" id="KIM57372.1"/>
    </source>
</evidence>
<sequence length="115" mass="12872">MPPWSMGSTNVRRLVLWESVTDALTLGRIIKEIILTVLLSHCSISLSLSISSRPDTNFPFGLLRISYNCLAFWIENLSVPLSIASTTGRRHRTLCSLTLLLSKKTRSRFPIIDVG</sequence>
<evidence type="ECO:0000313" key="2">
    <source>
        <dbReference type="Proteomes" id="UP000053989"/>
    </source>
</evidence>
<organism evidence="1 2">
    <name type="scientific">Scleroderma citrinum Foug A</name>
    <dbReference type="NCBI Taxonomy" id="1036808"/>
    <lineage>
        <taxon>Eukaryota</taxon>
        <taxon>Fungi</taxon>
        <taxon>Dikarya</taxon>
        <taxon>Basidiomycota</taxon>
        <taxon>Agaricomycotina</taxon>
        <taxon>Agaricomycetes</taxon>
        <taxon>Agaricomycetidae</taxon>
        <taxon>Boletales</taxon>
        <taxon>Sclerodermatineae</taxon>
        <taxon>Sclerodermataceae</taxon>
        <taxon>Scleroderma</taxon>
    </lineage>
</organism>
<dbReference type="AlphaFoldDB" id="A0A0C2ZY36"/>
<gene>
    <name evidence="1" type="ORF">SCLCIDRAFT_1219420</name>
</gene>
<accession>A0A0C2ZY36</accession>
<protein>
    <submittedName>
        <fullName evidence="1">Uncharacterized protein</fullName>
    </submittedName>
</protein>
<dbReference type="InParanoid" id="A0A0C2ZY36"/>
<dbReference type="HOGENOM" id="CLU_2110440_0_0_1"/>